<reference evidence="2" key="1">
    <citation type="submission" date="2023-05" db="EMBL/GenBank/DDBJ databases">
        <title>Anaerotaeda fermentans gen. nov., sp. nov., a novel anaerobic planctomycete of the new family within the order Sedimentisphaerales isolated from Taman Peninsula, Russia.</title>
        <authorList>
            <person name="Khomyakova M.A."/>
            <person name="Merkel A.Y."/>
            <person name="Slobodkin A.I."/>
        </authorList>
    </citation>
    <scope>NUCLEOTIDE SEQUENCE</scope>
    <source>
        <strain evidence="2">M17dextr</strain>
    </source>
</reference>
<feature type="domain" description="Right handed beta helix" evidence="1">
    <location>
        <begin position="238"/>
        <end position="359"/>
    </location>
</feature>
<dbReference type="Gene3D" id="2.160.20.10">
    <property type="entry name" value="Single-stranded right-handed beta-helix, Pectin lyase-like"/>
    <property type="match status" value="1"/>
</dbReference>
<dbReference type="SUPFAM" id="SSF51126">
    <property type="entry name" value="Pectin lyase-like"/>
    <property type="match status" value="1"/>
</dbReference>
<sequence>MRRECVRASGRSLVIAVCVVGVCWSICGEAAGGAEDRESKVTASNRPMRSMRTLVLTVGQTEGDLCGSDDKAIQAGVDYLHRLGGGTLRILPGVYELRNAIYLRPRITLSGSGEQTILRKSAGMVTKLVRDSDWYEYGVEVDDPAGFAPGTGIMLRSSTGPGQWQYDVLQATITAIEGKVLFLDRMTQKNFWTQNDATAATLFPILTAEGVDDVRIENLVLDGDRDHNENINGNFAGAVFIQSCHRWRFTNVVARNYNGDGFSFQVCDDVHFDGCQSLNNADLGFHPGSGSQRPVFRRCTARGNSQGIFFCWGVSDGLVGDCSLAENSRYGISIGHRDTDNLVRNCTIERNGEVGILFRAEVGQFRCGHRNRIEGCTIRDNGTQKPGIGIDIQGATHDITVRDTRLESTTAGDQRIGIRIGEKTERVLLQGNTYEGCPIAVEDLRSSRRRPQ</sequence>
<dbReference type="InterPro" id="IPR039448">
    <property type="entry name" value="Beta_helix"/>
</dbReference>
<gene>
    <name evidence="2" type="ORF">QJ522_19130</name>
</gene>
<evidence type="ECO:0000313" key="2">
    <source>
        <dbReference type="EMBL" id="MDI6451184.1"/>
    </source>
</evidence>
<dbReference type="InterPro" id="IPR006626">
    <property type="entry name" value="PbH1"/>
</dbReference>
<comment type="caution">
    <text evidence="2">The sequence shown here is derived from an EMBL/GenBank/DDBJ whole genome shotgun (WGS) entry which is preliminary data.</text>
</comment>
<name>A0AAW6U3X0_9BACT</name>
<accession>A0AAW6U3X0</accession>
<evidence type="ECO:0000313" key="3">
    <source>
        <dbReference type="Proteomes" id="UP001431776"/>
    </source>
</evidence>
<dbReference type="AlphaFoldDB" id="A0AAW6U3X0"/>
<protein>
    <submittedName>
        <fullName evidence="2">Right-handed parallel beta-helix repeat-containing protein</fullName>
    </submittedName>
</protein>
<dbReference type="Pfam" id="PF13229">
    <property type="entry name" value="Beta_helix"/>
    <property type="match status" value="1"/>
</dbReference>
<dbReference type="RefSeq" id="WP_349246591.1">
    <property type="nucleotide sequence ID" value="NZ_JASCXX010000029.1"/>
</dbReference>
<dbReference type="InterPro" id="IPR011050">
    <property type="entry name" value="Pectin_lyase_fold/virulence"/>
</dbReference>
<dbReference type="EMBL" id="JASCXX010000029">
    <property type="protein sequence ID" value="MDI6451184.1"/>
    <property type="molecule type" value="Genomic_DNA"/>
</dbReference>
<dbReference type="Proteomes" id="UP001431776">
    <property type="component" value="Unassembled WGS sequence"/>
</dbReference>
<keyword evidence="3" id="KW-1185">Reference proteome</keyword>
<dbReference type="SMART" id="SM00710">
    <property type="entry name" value="PbH1"/>
    <property type="match status" value="8"/>
</dbReference>
<dbReference type="InterPro" id="IPR012334">
    <property type="entry name" value="Pectin_lyas_fold"/>
</dbReference>
<proteinExistence type="predicted"/>
<evidence type="ECO:0000259" key="1">
    <source>
        <dbReference type="Pfam" id="PF13229"/>
    </source>
</evidence>
<organism evidence="2 3">
    <name type="scientific">Anaerobaca lacustris</name>
    <dbReference type="NCBI Taxonomy" id="3044600"/>
    <lineage>
        <taxon>Bacteria</taxon>
        <taxon>Pseudomonadati</taxon>
        <taxon>Planctomycetota</taxon>
        <taxon>Phycisphaerae</taxon>
        <taxon>Sedimentisphaerales</taxon>
        <taxon>Anaerobacaceae</taxon>
        <taxon>Anaerobaca</taxon>
    </lineage>
</organism>